<keyword evidence="3" id="KW-0597">Phosphoprotein</keyword>
<dbReference type="SMART" id="SM00387">
    <property type="entry name" value="HATPase_c"/>
    <property type="match status" value="1"/>
</dbReference>
<dbReference type="InterPro" id="IPR003594">
    <property type="entry name" value="HATPase_dom"/>
</dbReference>
<evidence type="ECO:0000256" key="5">
    <source>
        <dbReference type="ARBA" id="ARBA00022777"/>
    </source>
</evidence>
<evidence type="ECO:0000259" key="8">
    <source>
        <dbReference type="PROSITE" id="PS50885"/>
    </source>
</evidence>
<dbReference type="RefSeq" id="WP_068610165.1">
    <property type="nucleotide sequence ID" value="NZ_CP011388.1"/>
</dbReference>
<keyword evidence="6 7" id="KW-0472">Membrane</keyword>
<dbReference type="Pfam" id="PF06580">
    <property type="entry name" value="His_kinase"/>
    <property type="match status" value="1"/>
</dbReference>
<dbReference type="PROSITE" id="PS50885">
    <property type="entry name" value="HAMP"/>
    <property type="match status" value="1"/>
</dbReference>
<evidence type="ECO:0000313" key="9">
    <source>
        <dbReference type="EMBL" id="ANE48386.1"/>
    </source>
</evidence>
<feature type="domain" description="HAMP" evidence="8">
    <location>
        <begin position="305"/>
        <end position="357"/>
    </location>
</feature>
<accession>A0A172TN35</accession>
<keyword evidence="7" id="KW-0812">Transmembrane</keyword>
<dbReference type="Gene3D" id="3.30.450.20">
    <property type="entry name" value="PAS domain"/>
    <property type="match status" value="2"/>
</dbReference>
<comment type="subcellular location">
    <subcellularLocation>
        <location evidence="1">Cell membrane</location>
        <topology evidence="1">Multi-pass membrane protein</topology>
    </subcellularLocation>
</comment>
<dbReference type="STRING" id="1178515.SY83_21245"/>
<evidence type="ECO:0000256" key="6">
    <source>
        <dbReference type="ARBA" id="ARBA00023136"/>
    </source>
</evidence>
<sequence>MRTKFILILLMVVTLPFALSGMLTYRKYIGDVEGKTKVFTHQIVDQMRLNLDRYVHDIDRLTVLPFYNNQVMQTLYRHDRKPGPAPYISAEESGIMNLFISALTIDRPEIRSITMFANDGSLFTNLNHTVEPRWSPEEEIWVKSVMAAEGALVILPPHKTGYYYDAPAQEVVSLARLIRDPNTKRHLGMIKVDLKTDGFKEMISVMNYRPSNHIFILDGNNRLLYPLTAQGTALPDFSGTDETVRYGKEHYVISSVTSGETGITVAGLSPVIELRSGARELTAYTALISLVALILAYILSVVMADRLVKPIKYLLFTMRKVQRGSLEVRSTIQNDDEIGQLSAAFNKMLDEVQRLVREVFETKLRERDAELSALQSQMNPHFMYNTLETMNMMALGRNHYELSEVIHSLGNMLRYTVDREVRTVRMRDELEFVESYVDIQSQRLGARLRFQMNVDSSLEKCVVPKLILQPFVENVIEHGLPEHGSIELIVSAQVLDEGLFIDVEDDGIGIPEEIIQKLEDLMYSERWIRTEQERYGDQRKGYALRNVHQRIQILYGTQYGVKVSHNRTRGSRFTLHLPFVWEENVC</sequence>
<dbReference type="Proteomes" id="UP000076927">
    <property type="component" value="Chromosome"/>
</dbReference>
<protein>
    <recommendedName>
        <fullName evidence="8">HAMP domain-containing protein</fullName>
    </recommendedName>
</protein>
<gene>
    <name evidence="9" type="ORF">SY83_21245</name>
</gene>
<dbReference type="PANTHER" id="PTHR34220:SF7">
    <property type="entry name" value="SENSOR HISTIDINE KINASE YPDA"/>
    <property type="match status" value="1"/>
</dbReference>
<dbReference type="SUPFAM" id="SSF158472">
    <property type="entry name" value="HAMP domain-like"/>
    <property type="match status" value="1"/>
</dbReference>
<organism evidence="9 10">
    <name type="scientific">Paenibacillus swuensis</name>
    <dbReference type="NCBI Taxonomy" id="1178515"/>
    <lineage>
        <taxon>Bacteria</taxon>
        <taxon>Bacillati</taxon>
        <taxon>Bacillota</taxon>
        <taxon>Bacilli</taxon>
        <taxon>Bacillales</taxon>
        <taxon>Paenibacillaceae</taxon>
        <taxon>Paenibacillus</taxon>
    </lineage>
</organism>
<evidence type="ECO:0000256" key="4">
    <source>
        <dbReference type="ARBA" id="ARBA00022679"/>
    </source>
</evidence>
<dbReference type="Pfam" id="PF02518">
    <property type="entry name" value="HATPase_c"/>
    <property type="match status" value="1"/>
</dbReference>
<keyword evidence="10" id="KW-1185">Reference proteome</keyword>
<keyword evidence="4" id="KW-0808">Transferase</keyword>
<dbReference type="Pfam" id="PF00672">
    <property type="entry name" value="HAMP"/>
    <property type="match status" value="1"/>
</dbReference>
<name>A0A172TN35_9BACL</name>
<dbReference type="InterPro" id="IPR036890">
    <property type="entry name" value="HATPase_C_sf"/>
</dbReference>
<dbReference type="GO" id="GO:0000155">
    <property type="term" value="F:phosphorelay sensor kinase activity"/>
    <property type="evidence" value="ECO:0007669"/>
    <property type="project" value="InterPro"/>
</dbReference>
<feature type="transmembrane region" description="Helical" evidence="7">
    <location>
        <begin position="281"/>
        <end position="304"/>
    </location>
</feature>
<evidence type="ECO:0000256" key="3">
    <source>
        <dbReference type="ARBA" id="ARBA00022553"/>
    </source>
</evidence>
<dbReference type="SUPFAM" id="SSF55874">
    <property type="entry name" value="ATPase domain of HSP90 chaperone/DNA topoisomerase II/histidine kinase"/>
    <property type="match status" value="1"/>
</dbReference>
<dbReference type="Gene3D" id="3.30.565.10">
    <property type="entry name" value="Histidine kinase-like ATPase, C-terminal domain"/>
    <property type="match status" value="1"/>
</dbReference>
<dbReference type="InterPro" id="IPR010559">
    <property type="entry name" value="Sig_transdc_His_kin_internal"/>
</dbReference>
<evidence type="ECO:0000313" key="10">
    <source>
        <dbReference type="Proteomes" id="UP000076927"/>
    </source>
</evidence>
<evidence type="ECO:0000256" key="7">
    <source>
        <dbReference type="SAM" id="Phobius"/>
    </source>
</evidence>
<dbReference type="PATRIC" id="fig|1178515.4.peg.4304"/>
<dbReference type="CDD" id="cd06225">
    <property type="entry name" value="HAMP"/>
    <property type="match status" value="1"/>
</dbReference>
<reference evidence="9 10" key="1">
    <citation type="submission" date="2015-01" db="EMBL/GenBank/DDBJ databases">
        <title>Paenibacillus swuensis/DY6/whole genome sequencing.</title>
        <authorList>
            <person name="Kim M.K."/>
            <person name="Srinivasan S."/>
            <person name="Lee J.-J."/>
        </authorList>
    </citation>
    <scope>NUCLEOTIDE SEQUENCE [LARGE SCALE GENOMIC DNA]</scope>
    <source>
        <strain evidence="9 10">DY6</strain>
    </source>
</reference>
<evidence type="ECO:0000256" key="1">
    <source>
        <dbReference type="ARBA" id="ARBA00004651"/>
    </source>
</evidence>
<dbReference type="InterPro" id="IPR050640">
    <property type="entry name" value="Bact_2-comp_sensor_kinase"/>
</dbReference>
<evidence type="ECO:0000256" key="2">
    <source>
        <dbReference type="ARBA" id="ARBA00022475"/>
    </source>
</evidence>
<proteinExistence type="predicted"/>
<dbReference type="InterPro" id="IPR003660">
    <property type="entry name" value="HAMP_dom"/>
</dbReference>
<dbReference type="PANTHER" id="PTHR34220">
    <property type="entry name" value="SENSOR HISTIDINE KINASE YPDA"/>
    <property type="match status" value="1"/>
</dbReference>
<dbReference type="GO" id="GO:0005886">
    <property type="term" value="C:plasma membrane"/>
    <property type="evidence" value="ECO:0007669"/>
    <property type="project" value="UniProtKB-SubCell"/>
</dbReference>
<dbReference type="KEGG" id="pswu:SY83_21245"/>
<dbReference type="Gene3D" id="6.10.340.10">
    <property type="match status" value="1"/>
</dbReference>
<dbReference type="AlphaFoldDB" id="A0A172TN35"/>
<keyword evidence="5" id="KW-0418">Kinase</keyword>
<keyword evidence="7" id="KW-1133">Transmembrane helix</keyword>
<keyword evidence="2" id="KW-1003">Cell membrane</keyword>
<dbReference type="EMBL" id="CP011388">
    <property type="protein sequence ID" value="ANE48386.1"/>
    <property type="molecule type" value="Genomic_DNA"/>
</dbReference>
<dbReference type="SMART" id="SM00304">
    <property type="entry name" value="HAMP"/>
    <property type="match status" value="1"/>
</dbReference>